<evidence type="ECO:0000256" key="2">
    <source>
        <dbReference type="ARBA" id="ARBA00022617"/>
    </source>
</evidence>
<feature type="region of interest" description="Disordered" evidence="7">
    <location>
        <begin position="421"/>
        <end position="455"/>
    </location>
</feature>
<keyword evidence="10" id="KW-1185">Reference proteome</keyword>
<dbReference type="PANTHER" id="PTHR32439">
    <property type="entry name" value="FERREDOXIN--NITRITE REDUCTASE, CHLOROPLASTIC"/>
    <property type="match status" value="1"/>
</dbReference>
<evidence type="ECO:0000259" key="8">
    <source>
        <dbReference type="Pfam" id="PF03460"/>
    </source>
</evidence>
<keyword evidence="4 9" id="KW-0560">Oxidoreductase</keyword>
<evidence type="ECO:0000256" key="4">
    <source>
        <dbReference type="ARBA" id="ARBA00023002"/>
    </source>
</evidence>
<name>A0A7W9PK79_9NOCA</name>
<keyword evidence="5" id="KW-0408">Iron</keyword>
<keyword evidence="3" id="KW-0479">Metal-binding</keyword>
<keyword evidence="6" id="KW-0411">Iron-sulfur</keyword>
<sequence>MTRSVPDSCPGVLRLHEAADGPLARIRIPAGMLRPDQLQVLAAAAHDLGDDHIELTSRGNVQLRRMHDAAALAERLDAVGLLPSATHERVRNIVASPLSGRVGGPADVRALVPALDDGLRSSPDLAELPGRVLFTLDDGRGDVSGLGGDIGVHAVGENEYALLLGGTDTGIRLPGDAAVGTLLAAAHAFQDLRGEHWRLHEIPGGPALVAEQLGLNGSTARLGLGDSAAQPGPNDSATRPGPDGSAAQPGIKGSAARPRTGSGAPLEIGARHAIPIGWFTQADGRVALGAGVPLGSLPARTAEFVAAVDRPVIVTPWRSLVLADLDEWAAEQVVRVLAPMGLLFDADSPWLQVTACAGKPGCAKSRTDVRADLAEAIAQGRIRPGAPPPSVADGSSLPANQPPPATGLAAADVSVAGRQHWSGCDRRCGRPKGPVTDVVAEPGGYRIAPPAESAR</sequence>
<evidence type="ECO:0000313" key="10">
    <source>
        <dbReference type="Proteomes" id="UP000540412"/>
    </source>
</evidence>
<reference evidence="9 10" key="1">
    <citation type="submission" date="2020-08" db="EMBL/GenBank/DDBJ databases">
        <title>Sequencing the genomes of 1000 actinobacteria strains.</title>
        <authorList>
            <person name="Klenk H.-P."/>
        </authorList>
    </citation>
    <scope>NUCLEOTIDE SEQUENCE [LARGE SCALE GENOMIC DNA]</scope>
    <source>
        <strain evidence="9 10">DSM 43582</strain>
    </source>
</reference>
<organism evidence="9 10">
    <name type="scientific">Nocardia transvalensis</name>
    <dbReference type="NCBI Taxonomy" id="37333"/>
    <lineage>
        <taxon>Bacteria</taxon>
        <taxon>Bacillati</taxon>
        <taxon>Actinomycetota</taxon>
        <taxon>Actinomycetes</taxon>
        <taxon>Mycobacteriales</taxon>
        <taxon>Nocardiaceae</taxon>
        <taxon>Nocardia</taxon>
    </lineage>
</organism>
<dbReference type="GO" id="GO:0043818">
    <property type="term" value="F:precorrin-3B synthase activity"/>
    <property type="evidence" value="ECO:0007669"/>
    <property type="project" value="UniProtKB-EC"/>
</dbReference>
<dbReference type="GO" id="GO:0046872">
    <property type="term" value="F:metal ion binding"/>
    <property type="evidence" value="ECO:0007669"/>
    <property type="project" value="UniProtKB-KW"/>
</dbReference>
<feature type="region of interest" description="Disordered" evidence="7">
    <location>
        <begin position="380"/>
        <end position="407"/>
    </location>
</feature>
<dbReference type="Pfam" id="PF03460">
    <property type="entry name" value="NIR_SIR_ferr"/>
    <property type="match status" value="1"/>
</dbReference>
<evidence type="ECO:0000256" key="1">
    <source>
        <dbReference type="ARBA" id="ARBA00022485"/>
    </source>
</evidence>
<gene>
    <name evidence="9" type="ORF">BJY24_005945</name>
</gene>
<evidence type="ECO:0000313" key="9">
    <source>
        <dbReference type="EMBL" id="MBB5917033.1"/>
    </source>
</evidence>
<proteinExistence type="predicted"/>
<keyword evidence="1" id="KW-0004">4Fe-4S</keyword>
<dbReference type="Proteomes" id="UP000540412">
    <property type="component" value="Unassembled WGS sequence"/>
</dbReference>
<evidence type="ECO:0000256" key="5">
    <source>
        <dbReference type="ARBA" id="ARBA00023004"/>
    </source>
</evidence>
<dbReference type="InterPro" id="IPR051329">
    <property type="entry name" value="NIR_SIR_4Fe-4S"/>
</dbReference>
<dbReference type="GO" id="GO:0051539">
    <property type="term" value="F:4 iron, 4 sulfur cluster binding"/>
    <property type="evidence" value="ECO:0007669"/>
    <property type="project" value="UniProtKB-KW"/>
</dbReference>
<dbReference type="SUPFAM" id="SSF55124">
    <property type="entry name" value="Nitrite/Sulfite reductase N-terminal domain-like"/>
    <property type="match status" value="2"/>
</dbReference>
<dbReference type="AlphaFoldDB" id="A0A7W9PK79"/>
<accession>A0A7W9PK79</accession>
<dbReference type="Gene3D" id="3.30.413.10">
    <property type="entry name" value="Sulfite Reductase Hemoprotein, domain 1"/>
    <property type="match status" value="1"/>
</dbReference>
<feature type="domain" description="Nitrite/Sulfite reductase ferredoxin-like" evidence="8">
    <location>
        <begin position="24"/>
        <end position="78"/>
    </location>
</feature>
<dbReference type="Gene3D" id="3.90.480.10">
    <property type="entry name" value="Sulfite Reductase Hemoprotein,Domain 2"/>
    <property type="match status" value="1"/>
</dbReference>
<evidence type="ECO:0000256" key="6">
    <source>
        <dbReference type="ARBA" id="ARBA00023014"/>
    </source>
</evidence>
<evidence type="ECO:0000256" key="7">
    <source>
        <dbReference type="SAM" id="MobiDB-lite"/>
    </source>
</evidence>
<feature type="region of interest" description="Disordered" evidence="7">
    <location>
        <begin position="220"/>
        <end position="264"/>
    </location>
</feature>
<comment type="caution">
    <text evidence="9">The sequence shown here is derived from an EMBL/GenBank/DDBJ whole genome shotgun (WGS) entry which is preliminary data.</text>
</comment>
<dbReference type="SUPFAM" id="SSF56014">
    <property type="entry name" value="Nitrite and sulphite reductase 4Fe-4S domain-like"/>
    <property type="match status" value="1"/>
</dbReference>
<dbReference type="RefSeq" id="WP_040748402.1">
    <property type="nucleotide sequence ID" value="NZ_JACHIT010000002.1"/>
</dbReference>
<evidence type="ECO:0000256" key="3">
    <source>
        <dbReference type="ARBA" id="ARBA00022723"/>
    </source>
</evidence>
<protein>
    <submittedName>
        <fullName evidence="9">Precorrin-3B synthase</fullName>
        <ecNumber evidence="9">1.14.13.83</ecNumber>
    </submittedName>
</protein>
<dbReference type="PANTHER" id="PTHR32439:SF9">
    <property type="entry name" value="BLR3264 PROTEIN"/>
    <property type="match status" value="1"/>
</dbReference>
<dbReference type="EC" id="1.14.13.83" evidence="9"/>
<dbReference type="InterPro" id="IPR005117">
    <property type="entry name" value="NiRdtase/SiRdtase_haem-b_fer"/>
</dbReference>
<keyword evidence="2" id="KW-0349">Heme</keyword>
<dbReference type="EMBL" id="JACHIT010000002">
    <property type="protein sequence ID" value="MBB5917033.1"/>
    <property type="molecule type" value="Genomic_DNA"/>
</dbReference>
<dbReference type="InterPro" id="IPR036136">
    <property type="entry name" value="Nit/Sulf_reduc_fer-like_dom_sf"/>
</dbReference>
<dbReference type="InterPro" id="IPR045854">
    <property type="entry name" value="NO2/SO3_Rdtase_4Fe4S_sf"/>
</dbReference>